<organism evidence="5 6">
    <name type="scientific">Microlunatus endophyticus</name>
    <dbReference type="NCBI Taxonomy" id="1716077"/>
    <lineage>
        <taxon>Bacteria</taxon>
        <taxon>Bacillati</taxon>
        <taxon>Actinomycetota</taxon>
        <taxon>Actinomycetes</taxon>
        <taxon>Propionibacteriales</taxon>
        <taxon>Propionibacteriaceae</taxon>
        <taxon>Microlunatus</taxon>
    </lineage>
</organism>
<gene>
    <name evidence="5" type="ORF">GCM10011575_37330</name>
</gene>
<feature type="domain" description="Gfo/Idh/MocA-like oxidoreductase N-terminal" evidence="3">
    <location>
        <begin position="4"/>
        <end position="155"/>
    </location>
</feature>
<dbReference type="Pfam" id="PF01408">
    <property type="entry name" value="GFO_IDH_MocA"/>
    <property type="match status" value="1"/>
</dbReference>
<evidence type="ECO:0008006" key="7">
    <source>
        <dbReference type="Google" id="ProtNLM"/>
    </source>
</evidence>
<dbReference type="GO" id="GO:0016491">
    <property type="term" value="F:oxidoreductase activity"/>
    <property type="evidence" value="ECO:0007669"/>
    <property type="project" value="UniProtKB-KW"/>
</dbReference>
<evidence type="ECO:0000313" key="5">
    <source>
        <dbReference type="EMBL" id="GGL75683.1"/>
    </source>
</evidence>
<dbReference type="PANTHER" id="PTHR43818">
    <property type="entry name" value="BCDNA.GH03377"/>
    <property type="match status" value="1"/>
</dbReference>
<accession>A0A917W6G5</accession>
<dbReference type="Gene3D" id="3.40.50.720">
    <property type="entry name" value="NAD(P)-binding Rossmann-like Domain"/>
    <property type="match status" value="1"/>
</dbReference>
<dbReference type="Proteomes" id="UP000613840">
    <property type="component" value="Unassembled WGS sequence"/>
</dbReference>
<proteinExistence type="predicted"/>
<feature type="region of interest" description="Disordered" evidence="2">
    <location>
        <begin position="52"/>
        <end position="71"/>
    </location>
</feature>
<keyword evidence="1" id="KW-0560">Oxidoreductase</keyword>
<dbReference type="Gene3D" id="3.30.360.10">
    <property type="entry name" value="Dihydrodipicolinate Reductase, domain 2"/>
    <property type="match status" value="1"/>
</dbReference>
<dbReference type="AlphaFoldDB" id="A0A917W6G5"/>
<evidence type="ECO:0000259" key="4">
    <source>
        <dbReference type="Pfam" id="PF22725"/>
    </source>
</evidence>
<dbReference type="InterPro" id="IPR036291">
    <property type="entry name" value="NAD(P)-bd_dom_sf"/>
</dbReference>
<evidence type="ECO:0000313" key="6">
    <source>
        <dbReference type="Proteomes" id="UP000613840"/>
    </source>
</evidence>
<reference evidence="5" key="1">
    <citation type="journal article" date="2014" name="Int. J. Syst. Evol. Microbiol.">
        <title>Complete genome sequence of Corynebacterium casei LMG S-19264T (=DSM 44701T), isolated from a smear-ripened cheese.</title>
        <authorList>
            <consortium name="US DOE Joint Genome Institute (JGI-PGF)"/>
            <person name="Walter F."/>
            <person name="Albersmeier A."/>
            <person name="Kalinowski J."/>
            <person name="Ruckert C."/>
        </authorList>
    </citation>
    <scope>NUCLEOTIDE SEQUENCE</scope>
    <source>
        <strain evidence="5">CGMCC 4.7306</strain>
    </source>
</reference>
<sequence>MAPIRLGVVGCARILPAHLRGMAAAQAVGLDPFRITALCARRVADALAFRSPADGVPPRPPASANENDPLGAPHRYVSDLQTAVPAVFDDWHAMLDADLVDAVLILAPVSLHHQIAVAALDAGKHVLIEKPLAITVRAGRAIAAAAGRRGLVAGVAENVRYASRTRAQWQAIDAGLIGRPQLWLSGGIGGEWAPDRVVADTPWRHRKLDAGGGPAIDHGVHLMHQLRYLMGPVRQVGALTAMLEPYRVGRSGRVANEVEDIYSAQLLFESGAIGTVFSGWAGRGAGTSLDASPSIYGSSGCIKADRLIPDGGAPVQVESVLGESGPGDSAAFFPHGIRDSFALELLDFATAISTGNPMETSADEAVLDLAMAYSILESAWAGAPVQVDDVLSGAVAGYQAEIDRSYGLQVPNPRVLDP</sequence>
<evidence type="ECO:0000256" key="1">
    <source>
        <dbReference type="ARBA" id="ARBA00023002"/>
    </source>
</evidence>
<protein>
    <recommendedName>
        <fullName evidence="7">Oxidoreductase family, NAD-binding Rossmann fold</fullName>
    </recommendedName>
</protein>
<keyword evidence="6" id="KW-1185">Reference proteome</keyword>
<dbReference type="PANTHER" id="PTHR43818:SF11">
    <property type="entry name" value="BCDNA.GH03377"/>
    <property type="match status" value="1"/>
</dbReference>
<comment type="caution">
    <text evidence="5">The sequence shown here is derived from an EMBL/GenBank/DDBJ whole genome shotgun (WGS) entry which is preliminary data.</text>
</comment>
<dbReference type="EMBL" id="BMMZ01000011">
    <property type="protein sequence ID" value="GGL75683.1"/>
    <property type="molecule type" value="Genomic_DNA"/>
</dbReference>
<dbReference type="GO" id="GO:0000166">
    <property type="term" value="F:nucleotide binding"/>
    <property type="evidence" value="ECO:0007669"/>
    <property type="project" value="InterPro"/>
</dbReference>
<name>A0A917W6G5_9ACTN</name>
<dbReference type="InterPro" id="IPR050463">
    <property type="entry name" value="Gfo/Idh/MocA_oxidrdct_glycsds"/>
</dbReference>
<evidence type="ECO:0000256" key="2">
    <source>
        <dbReference type="SAM" id="MobiDB-lite"/>
    </source>
</evidence>
<reference evidence="5" key="2">
    <citation type="submission" date="2020-09" db="EMBL/GenBank/DDBJ databases">
        <authorList>
            <person name="Sun Q."/>
            <person name="Zhou Y."/>
        </authorList>
    </citation>
    <scope>NUCLEOTIDE SEQUENCE</scope>
    <source>
        <strain evidence="5">CGMCC 4.7306</strain>
    </source>
</reference>
<evidence type="ECO:0000259" key="3">
    <source>
        <dbReference type="Pfam" id="PF01408"/>
    </source>
</evidence>
<dbReference type="RefSeq" id="WP_188896910.1">
    <property type="nucleotide sequence ID" value="NZ_BMMZ01000011.1"/>
</dbReference>
<dbReference type="Pfam" id="PF22725">
    <property type="entry name" value="GFO_IDH_MocA_C3"/>
    <property type="match status" value="1"/>
</dbReference>
<dbReference type="SUPFAM" id="SSF51735">
    <property type="entry name" value="NAD(P)-binding Rossmann-fold domains"/>
    <property type="match status" value="1"/>
</dbReference>
<dbReference type="InterPro" id="IPR000683">
    <property type="entry name" value="Gfo/Idh/MocA-like_OxRdtase_N"/>
</dbReference>
<feature type="domain" description="GFO/IDH/MocA-like oxidoreductase" evidence="4">
    <location>
        <begin position="170"/>
        <end position="302"/>
    </location>
</feature>
<dbReference type="InterPro" id="IPR055170">
    <property type="entry name" value="GFO_IDH_MocA-like_dom"/>
</dbReference>
<dbReference type="SUPFAM" id="SSF55347">
    <property type="entry name" value="Glyceraldehyde-3-phosphate dehydrogenase-like, C-terminal domain"/>
    <property type="match status" value="1"/>
</dbReference>